<dbReference type="GO" id="GO:0020037">
    <property type="term" value="F:heme binding"/>
    <property type="evidence" value="ECO:0007669"/>
    <property type="project" value="InterPro"/>
</dbReference>
<dbReference type="PRINTS" id="PR00463">
    <property type="entry name" value="EP450I"/>
</dbReference>
<accession>A0A811RAM3</accession>
<dbReference type="SUPFAM" id="SSF48264">
    <property type="entry name" value="Cytochrome P450"/>
    <property type="match status" value="1"/>
</dbReference>
<dbReference type="PANTHER" id="PTHR47947:SF62">
    <property type="entry name" value="CYTOCHROME P450, FAMILY 81, SUBFAMILY D, POLYPEPTIDE 5"/>
    <property type="match status" value="1"/>
</dbReference>
<evidence type="ECO:0000256" key="3">
    <source>
        <dbReference type="ARBA" id="ARBA00022617"/>
    </source>
</evidence>
<comment type="cofactor">
    <cofactor evidence="11">
        <name>heme</name>
        <dbReference type="ChEBI" id="CHEBI:30413"/>
    </cofactor>
</comment>
<evidence type="ECO:0000256" key="5">
    <source>
        <dbReference type="ARBA" id="ARBA00022723"/>
    </source>
</evidence>
<keyword evidence="8 11" id="KW-0408">Iron</keyword>
<evidence type="ECO:0000256" key="4">
    <source>
        <dbReference type="ARBA" id="ARBA00022692"/>
    </source>
</evidence>
<dbReference type="InterPro" id="IPR017972">
    <property type="entry name" value="Cyt_P450_CS"/>
</dbReference>
<evidence type="ECO:0000313" key="15">
    <source>
        <dbReference type="Proteomes" id="UP000604825"/>
    </source>
</evidence>
<comment type="caution">
    <text evidence="14">The sequence shown here is derived from an EMBL/GenBank/DDBJ whole genome shotgun (WGS) entry which is preliminary data.</text>
</comment>
<dbReference type="PRINTS" id="PR00385">
    <property type="entry name" value="P450"/>
</dbReference>
<feature type="signal peptide" evidence="13">
    <location>
        <begin position="1"/>
        <end position="34"/>
    </location>
</feature>
<comment type="similarity">
    <text evidence="2 12">Belongs to the cytochrome P450 family.</text>
</comment>
<evidence type="ECO:0000256" key="11">
    <source>
        <dbReference type="PIRSR" id="PIRSR602401-1"/>
    </source>
</evidence>
<evidence type="ECO:0000256" key="13">
    <source>
        <dbReference type="SAM" id="SignalP"/>
    </source>
</evidence>
<dbReference type="InterPro" id="IPR036396">
    <property type="entry name" value="Cyt_P450_sf"/>
</dbReference>
<keyword evidence="13" id="KW-0732">Signal</keyword>
<dbReference type="AlphaFoldDB" id="A0A811RAM3"/>
<dbReference type="FunFam" id="1.10.630.10:FF:000081">
    <property type="entry name" value="Cytochrome P450 CYP81N5"/>
    <property type="match status" value="1"/>
</dbReference>
<keyword evidence="15" id="KW-1185">Reference proteome</keyword>
<dbReference type="OrthoDB" id="666026at2759"/>
<dbReference type="GO" id="GO:0016705">
    <property type="term" value="F:oxidoreductase activity, acting on paired donors, with incorporation or reduction of molecular oxygen"/>
    <property type="evidence" value="ECO:0007669"/>
    <property type="project" value="InterPro"/>
</dbReference>
<evidence type="ECO:0000256" key="10">
    <source>
        <dbReference type="ARBA" id="ARBA00023136"/>
    </source>
</evidence>
<keyword evidence="3 11" id="KW-0349">Heme</keyword>
<evidence type="ECO:0000313" key="14">
    <source>
        <dbReference type="EMBL" id="CAD6267235.1"/>
    </source>
</evidence>
<reference evidence="14" key="1">
    <citation type="submission" date="2020-10" db="EMBL/GenBank/DDBJ databases">
        <authorList>
            <person name="Han B."/>
            <person name="Lu T."/>
            <person name="Zhao Q."/>
            <person name="Huang X."/>
            <person name="Zhao Y."/>
        </authorList>
    </citation>
    <scope>NUCLEOTIDE SEQUENCE</scope>
</reference>
<keyword evidence="10" id="KW-0472">Membrane</keyword>
<dbReference type="Proteomes" id="UP000604825">
    <property type="component" value="Unassembled WGS sequence"/>
</dbReference>
<keyword evidence="4" id="KW-0812">Transmembrane</keyword>
<evidence type="ECO:0008006" key="16">
    <source>
        <dbReference type="Google" id="ProtNLM"/>
    </source>
</evidence>
<evidence type="ECO:0000256" key="7">
    <source>
        <dbReference type="ARBA" id="ARBA00023002"/>
    </source>
</evidence>
<comment type="subcellular location">
    <subcellularLocation>
        <location evidence="1">Membrane</location>
        <topology evidence="1">Single-pass membrane protein</topology>
    </subcellularLocation>
</comment>
<dbReference type="GO" id="GO:0005506">
    <property type="term" value="F:iron ion binding"/>
    <property type="evidence" value="ECO:0007669"/>
    <property type="project" value="InterPro"/>
</dbReference>
<evidence type="ECO:0000256" key="1">
    <source>
        <dbReference type="ARBA" id="ARBA00004167"/>
    </source>
</evidence>
<dbReference type="Pfam" id="PF00067">
    <property type="entry name" value="p450"/>
    <property type="match status" value="1"/>
</dbReference>
<dbReference type="InterPro" id="IPR001128">
    <property type="entry name" value="Cyt_P450"/>
</dbReference>
<dbReference type="GO" id="GO:0016020">
    <property type="term" value="C:membrane"/>
    <property type="evidence" value="ECO:0007669"/>
    <property type="project" value="UniProtKB-SubCell"/>
</dbReference>
<dbReference type="Gene3D" id="1.10.630.10">
    <property type="entry name" value="Cytochrome P450"/>
    <property type="match status" value="1"/>
</dbReference>
<gene>
    <name evidence="14" type="ORF">NCGR_LOCUS50540</name>
</gene>
<keyword evidence="7 12" id="KW-0560">Oxidoreductase</keyword>
<proteinExistence type="inferred from homology"/>
<evidence type="ECO:0000256" key="2">
    <source>
        <dbReference type="ARBA" id="ARBA00010617"/>
    </source>
</evidence>
<protein>
    <recommendedName>
        <fullName evidence="16">Cytochrome P450</fullName>
    </recommendedName>
</protein>
<organism evidence="14 15">
    <name type="scientific">Miscanthus lutarioriparius</name>
    <dbReference type="NCBI Taxonomy" id="422564"/>
    <lineage>
        <taxon>Eukaryota</taxon>
        <taxon>Viridiplantae</taxon>
        <taxon>Streptophyta</taxon>
        <taxon>Embryophyta</taxon>
        <taxon>Tracheophyta</taxon>
        <taxon>Spermatophyta</taxon>
        <taxon>Magnoliopsida</taxon>
        <taxon>Liliopsida</taxon>
        <taxon>Poales</taxon>
        <taxon>Poaceae</taxon>
        <taxon>PACMAD clade</taxon>
        <taxon>Panicoideae</taxon>
        <taxon>Andropogonodae</taxon>
        <taxon>Andropogoneae</taxon>
        <taxon>Saccharinae</taxon>
        <taxon>Miscanthus</taxon>
    </lineage>
</organism>
<dbReference type="PROSITE" id="PS00086">
    <property type="entry name" value="CYTOCHROME_P450"/>
    <property type="match status" value="1"/>
</dbReference>
<dbReference type="EMBL" id="CAJGYO010000014">
    <property type="protein sequence ID" value="CAD6267235.1"/>
    <property type="molecule type" value="Genomic_DNA"/>
</dbReference>
<feature type="chain" id="PRO_5032689179" description="Cytochrome P450" evidence="13">
    <location>
        <begin position="35"/>
        <end position="524"/>
    </location>
</feature>
<sequence length="524" mass="56568">MDAAATVVSSSGDAPLLLLLALAVSLLLAAAVWSRRGQGHPNGAPSPPSRPLLGHLHLLGKPLHRSLAELAAAHGGAGGQLAPLLSLRLGARRALLVSSHGAAEECFTAHDAALAGRPRVLAGDRLGYGYTMLVWASHGDHWRALRRLLAVEVFSASRVAARAADRRAEVAALVTSLSLLHGGAGAAVTLRPRLFELVLGVMLRALTRERAHGSDVRRFQEIVEETFAVSGAPSVGDFFPALRWVDRMRGVDAALVRLQARRDAFVGGLVQDQRRRRDAGNGRDTPEKKSIIDELLSLQEADPEYYTDTIIKGLVLMLLTAGTYTSALTTEWAMALLLTHPEAMRKVRAEIESNVGTARLVEESDITNLPYLQCVVKETLRLRPVAPVIPAHEAMEDCTIISGFHARGTMVLVNAWAIHRDPKLWDAPEEFRPERFLDAGVVTTVTTPMLPFGLGRRRCPGEGLALRLISLTLAVLVQCFEWDVGEGGVIDMTEGVGLTMPMAMPLAAVCRPREFVKGMLSTST</sequence>
<dbReference type="InterPro" id="IPR002401">
    <property type="entry name" value="Cyt_P450_E_grp-I"/>
</dbReference>
<keyword evidence="9 12" id="KW-0503">Monooxygenase</keyword>
<evidence type="ECO:0000256" key="12">
    <source>
        <dbReference type="RuleBase" id="RU000461"/>
    </source>
</evidence>
<keyword evidence="5 11" id="KW-0479">Metal-binding</keyword>
<name>A0A811RAM3_9POAL</name>
<dbReference type="InterPro" id="IPR050651">
    <property type="entry name" value="Plant_Cytochrome_P450_Monoox"/>
</dbReference>
<dbReference type="GO" id="GO:0004497">
    <property type="term" value="F:monooxygenase activity"/>
    <property type="evidence" value="ECO:0007669"/>
    <property type="project" value="UniProtKB-KW"/>
</dbReference>
<dbReference type="PANTHER" id="PTHR47947">
    <property type="entry name" value="CYTOCHROME P450 82C3-RELATED"/>
    <property type="match status" value="1"/>
</dbReference>
<evidence type="ECO:0000256" key="9">
    <source>
        <dbReference type="ARBA" id="ARBA00023033"/>
    </source>
</evidence>
<evidence type="ECO:0000256" key="6">
    <source>
        <dbReference type="ARBA" id="ARBA00022989"/>
    </source>
</evidence>
<evidence type="ECO:0000256" key="8">
    <source>
        <dbReference type="ARBA" id="ARBA00023004"/>
    </source>
</evidence>
<keyword evidence="6" id="KW-1133">Transmembrane helix</keyword>
<feature type="binding site" description="axial binding residue" evidence="11">
    <location>
        <position position="459"/>
    </location>
    <ligand>
        <name>heme</name>
        <dbReference type="ChEBI" id="CHEBI:30413"/>
    </ligand>
    <ligandPart>
        <name>Fe</name>
        <dbReference type="ChEBI" id="CHEBI:18248"/>
    </ligandPart>
</feature>